<evidence type="ECO:0000313" key="12">
    <source>
        <dbReference type="Proteomes" id="UP001595997"/>
    </source>
</evidence>
<feature type="domain" description="Porphobilinogen deaminase C-terminal" evidence="10">
    <location>
        <begin position="249"/>
        <end position="318"/>
    </location>
</feature>
<name>A0ABV9A6T5_9ACTN</name>
<evidence type="ECO:0000256" key="3">
    <source>
        <dbReference type="ARBA" id="ARBA00005638"/>
    </source>
</evidence>
<dbReference type="EC" id="2.5.1.61" evidence="4 8"/>
<dbReference type="EMBL" id="JBHSFH010000007">
    <property type="protein sequence ID" value="MFC4495599.1"/>
    <property type="molecule type" value="Genomic_DNA"/>
</dbReference>
<keyword evidence="12" id="KW-1185">Reference proteome</keyword>
<evidence type="ECO:0000256" key="2">
    <source>
        <dbReference type="ARBA" id="ARBA00002869"/>
    </source>
</evidence>
<dbReference type="PRINTS" id="PR00151">
    <property type="entry name" value="PORPHBDMNASE"/>
</dbReference>
<dbReference type="InterPro" id="IPR022419">
    <property type="entry name" value="Porphobilin_deaminase_cofac_BS"/>
</dbReference>
<dbReference type="Pfam" id="PF03900">
    <property type="entry name" value="Porphobil_deamC"/>
    <property type="match status" value="1"/>
</dbReference>
<evidence type="ECO:0000259" key="10">
    <source>
        <dbReference type="Pfam" id="PF03900"/>
    </source>
</evidence>
<proteinExistence type="inferred from homology"/>
<comment type="cofactor">
    <cofactor evidence="1">
        <name>dipyrromethane</name>
        <dbReference type="ChEBI" id="CHEBI:60342"/>
    </cofactor>
</comment>
<gene>
    <name evidence="11" type="primary">hemC</name>
    <name evidence="11" type="ORF">ACFPA8_15825</name>
</gene>
<evidence type="ECO:0000313" key="11">
    <source>
        <dbReference type="EMBL" id="MFC4495599.1"/>
    </source>
</evidence>
<evidence type="ECO:0000259" key="9">
    <source>
        <dbReference type="Pfam" id="PF01379"/>
    </source>
</evidence>
<dbReference type="RefSeq" id="WP_386448655.1">
    <property type="nucleotide sequence ID" value="NZ_JBHSFH010000007.1"/>
</dbReference>
<dbReference type="PIRSF" id="PIRSF001438">
    <property type="entry name" value="4pyrrol_synth_OHMeBilane_synth"/>
    <property type="match status" value="1"/>
</dbReference>
<comment type="function">
    <text evidence="2">Tetrapolymerization of the monopyrrole PBG into the hydroxymethylbilane pre-uroporphyrinogen in several discrete steps.</text>
</comment>
<dbReference type="InterPro" id="IPR000860">
    <property type="entry name" value="HemC"/>
</dbReference>
<comment type="similarity">
    <text evidence="3">Belongs to the HMBS family.</text>
</comment>
<keyword evidence="6" id="KW-0627">Porphyrin biosynthesis</keyword>
<evidence type="ECO:0000256" key="1">
    <source>
        <dbReference type="ARBA" id="ARBA00001916"/>
    </source>
</evidence>
<dbReference type="PANTHER" id="PTHR11557">
    <property type="entry name" value="PORPHOBILINOGEN DEAMINASE"/>
    <property type="match status" value="1"/>
</dbReference>
<evidence type="ECO:0000256" key="7">
    <source>
        <dbReference type="ARBA" id="ARBA00048169"/>
    </source>
</evidence>
<dbReference type="Pfam" id="PF01379">
    <property type="entry name" value="Porphobil_deam"/>
    <property type="match status" value="1"/>
</dbReference>
<dbReference type="Proteomes" id="UP001595997">
    <property type="component" value="Unassembled WGS sequence"/>
</dbReference>
<reference evidence="12" key="1">
    <citation type="journal article" date="2019" name="Int. J. Syst. Evol. Microbiol.">
        <title>The Global Catalogue of Microorganisms (GCM) 10K type strain sequencing project: providing services to taxonomists for standard genome sequencing and annotation.</title>
        <authorList>
            <consortium name="The Broad Institute Genomics Platform"/>
            <consortium name="The Broad Institute Genome Sequencing Center for Infectious Disease"/>
            <person name="Wu L."/>
            <person name="Ma J."/>
        </authorList>
    </citation>
    <scope>NUCLEOTIDE SEQUENCE [LARGE SCALE GENOMIC DNA]</scope>
    <source>
        <strain evidence="12">CGMCC 4.7357</strain>
    </source>
</reference>
<organism evidence="11 12">
    <name type="scientific">Streptomyces ovatisporus</name>
    <dbReference type="NCBI Taxonomy" id="1128682"/>
    <lineage>
        <taxon>Bacteria</taxon>
        <taxon>Bacillati</taxon>
        <taxon>Actinomycetota</taxon>
        <taxon>Actinomycetes</taxon>
        <taxon>Kitasatosporales</taxon>
        <taxon>Streptomycetaceae</taxon>
        <taxon>Streptomyces</taxon>
    </lineage>
</organism>
<comment type="caution">
    <text evidence="11">The sequence shown here is derived from an EMBL/GenBank/DDBJ whole genome shotgun (WGS) entry which is preliminary data.</text>
</comment>
<dbReference type="InterPro" id="IPR022418">
    <property type="entry name" value="Porphobilinogen_deaminase_C"/>
</dbReference>
<evidence type="ECO:0000256" key="5">
    <source>
        <dbReference type="ARBA" id="ARBA00022679"/>
    </source>
</evidence>
<dbReference type="SUPFAM" id="SSF53850">
    <property type="entry name" value="Periplasmic binding protein-like II"/>
    <property type="match status" value="1"/>
</dbReference>
<comment type="catalytic activity">
    <reaction evidence="7">
        <text>4 porphobilinogen + H2O = hydroxymethylbilane + 4 NH4(+)</text>
        <dbReference type="Rhea" id="RHEA:13185"/>
        <dbReference type="ChEBI" id="CHEBI:15377"/>
        <dbReference type="ChEBI" id="CHEBI:28938"/>
        <dbReference type="ChEBI" id="CHEBI:57845"/>
        <dbReference type="ChEBI" id="CHEBI:58126"/>
        <dbReference type="EC" id="2.5.1.61"/>
    </reaction>
</comment>
<dbReference type="NCBIfam" id="TIGR00212">
    <property type="entry name" value="hemC"/>
    <property type="match status" value="1"/>
</dbReference>
<accession>A0ABV9A6T5</accession>
<dbReference type="InterPro" id="IPR036803">
    <property type="entry name" value="Porphobilinogen_deaminase_C_sf"/>
</dbReference>
<sequence>MTRRRRPPGSPLLIGTRSSAMALAQTEHVVRLLQRLDPGLRTETVATTTAGDTWPGDLTRLGGKGLFVKAIDEQLQRGEADIAVHCLKDVPGDRPLPDGLTIAAMLPRADVHDVLVVPEGSPVTSPAELPEGASVATSAVRRKAQLLAVRPDLRVLPVRGTVGTRLAKLDSPRPPGPDGDGDRTPADAMVLARAGLRRLGLTARVRYEFPLEEMLPAVGAGVLALLCREEDETAAALLHQLDDPATHAEADAERSMLHGLQGHCNSPIAGHCTTAPDGRLSLRGLVFSGDGTRFARAHLSAGSADDPAALGRRVCAELSRQGARHIIGA</sequence>
<dbReference type="Gene3D" id="3.40.190.10">
    <property type="entry name" value="Periplasmic binding protein-like II"/>
    <property type="match status" value="2"/>
</dbReference>
<dbReference type="GO" id="GO:0004418">
    <property type="term" value="F:hydroxymethylbilane synthase activity"/>
    <property type="evidence" value="ECO:0007669"/>
    <property type="project" value="UniProtKB-EC"/>
</dbReference>
<keyword evidence="5 11" id="KW-0808">Transferase</keyword>
<dbReference type="Gene3D" id="3.30.160.40">
    <property type="entry name" value="Porphobilinogen deaminase, C-terminal domain"/>
    <property type="match status" value="1"/>
</dbReference>
<protein>
    <recommendedName>
        <fullName evidence="4 8">Hydroxymethylbilane synthase</fullName>
        <ecNumber evidence="4 8">2.5.1.61</ecNumber>
    </recommendedName>
</protein>
<dbReference type="SUPFAM" id="SSF54782">
    <property type="entry name" value="Porphobilinogen deaminase (hydroxymethylbilane synthase), C-terminal domain"/>
    <property type="match status" value="1"/>
</dbReference>
<dbReference type="PROSITE" id="PS00533">
    <property type="entry name" value="PORPHOBILINOGEN_DEAM"/>
    <property type="match status" value="1"/>
</dbReference>
<dbReference type="InterPro" id="IPR022417">
    <property type="entry name" value="Porphobilin_deaminase_N"/>
</dbReference>
<feature type="domain" description="Porphobilinogen deaminase N-terminal" evidence="9">
    <location>
        <begin position="13"/>
        <end position="234"/>
    </location>
</feature>
<evidence type="ECO:0000256" key="8">
    <source>
        <dbReference type="NCBIfam" id="TIGR00212"/>
    </source>
</evidence>
<evidence type="ECO:0000256" key="4">
    <source>
        <dbReference type="ARBA" id="ARBA00012655"/>
    </source>
</evidence>
<evidence type="ECO:0000256" key="6">
    <source>
        <dbReference type="ARBA" id="ARBA00023244"/>
    </source>
</evidence>
<dbReference type="PANTHER" id="PTHR11557:SF0">
    <property type="entry name" value="PORPHOBILINOGEN DEAMINASE"/>
    <property type="match status" value="1"/>
</dbReference>